<organism evidence="1 2">
    <name type="scientific">Candidatus Roizmanbacteria bacterium RIFCSPHIGHO2_12_FULL_33_9</name>
    <dbReference type="NCBI Taxonomy" id="1802045"/>
    <lineage>
        <taxon>Bacteria</taxon>
        <taxon>Candidatus Roizmaniibacteriota</taxon>
    </lineage>
</organism>
<dbReference type="AlphaFoldDB" id="A0A1F7HJA2"/>
<accession>A0A1F7HJA2</accession>
<protein>
    <recommendedName>
        <fullName evidence="3">F-type ATPase subunit delta</fullName>
    </recommendedName>
</protein>
<name>A0A1F7HJA2_9BACT</name>
<reference evidence="1 2" key="1">
    <citation type="journal article" date="2016" name="Nat. Commun.">
        <title>Thousands of microbial genomes shed light on interconnected biogeochemical processes in an aquifer system.</title>
        <authorList>
            <person name="Anantharaman K."/>
            <person name="Brown C.T."/>
            <person name="Hug L.A."/>
            <person name="Sharon I."/>
            <person name="Castelle C.J."/>
            <person name="Probst A.J."/>
            <person name="Thomas B.C."/>
            <person name="Singh A."/>
            <person name="Wilkins M.J."/>
            <person name="Karaoz U."/>
            <person name="Brodie E.L."/>
            <person name="Williams K.H."/>
            <person name="Hubbard S.S."/>
            <person name="Banfield J.F."/>
        </authorList>
    </citation>
    <scope>NUCLEOTIDE SEQUENCE [LARGE SCALE GENOMIC DNA]</scope>
</reference>
<proteinExistence type="predicted"/>
<sequence>MHKKIKILAQKSFVSGRLDSNLVKLVASKLKKKELKFYLKTLKNVEQKNTVKVYSPLKTEKTTTYERQFRGIFPNKRIEFIYSPHLIAGLRIIDNDIVYEMSLKDSLENLIMHIENTYE</sequence>
<dbReference type="EMBL" id="MFZV01000012">
    <property type="protein sequence ID" value="OGK31299.1"/>
    <property type="molecule type" value="Genomic_DNA"/>
</dbReference>
<dbReference type="Proteomes" id="UP000177199">
    <property type="component" value="Unassembled WGS sequence"/>
</dbReference>
<evidence type="ECO:0000313" key="1">
    <source>
        <dbReference type="EMBL" id="OGK31299.1"/>
    </source>
</evidence>
<evidence type="ECO:0008006" key="3">
    <source>
        <dbReference type="Google" id="ProtNLM"/>
    </source>
</evidence>
<comment type="caution">
    <text evidence="1">The sequence shown here is derived from an EMBL/GenBank/DDBJ whole genome shotgun (WGS) entry which is preliminary data.</text>
</comment>
<evidence type="ECO:0000313" key="2">
    <source>
        <dbReference type="Proteomes" id="UP000177199"/>
    </source>
</evidence>
<gene>
    <name evidence="1" type="ORF">A3F29_02450</name>
</gene>